<dbReference type="Pfam" id="PF00246">
    <property type="entry name" value="Peptidase_M14"/>
    <property type="match status" value="1"/>
</dbReference>
<keyword evidence="8" id="KW-0843">Virulence</keyword>
<feature type="signal peptide" evidence="11">
    <location>
        <begin position="1"/>
        <end position="26"/>
    </location>
</feature>
<evidence type="ECO:0000313" key="13">
    <source>
        <dbReference type="EMBL" id="SFB02398.1"/>
    </source>
</evidence>
<dbReference type="Gene3D" id="3.40.630.10">
    <property type="entry name" value="Zn peptidases"/>
    <property type="match status" value="1"/>
</dbReference>
<evidence type="ECO:0000256" key="9">
    <source>
        <dbReference type="ARBA" id="ARBA00023180"/>
    </source>
</evidence>
<keyword evidence="13" id="KW-0121">Carboxypeptidase</keyword>
<evidence type="ECO:0000256" key="7">
    <source>
        <dbReference type="ARBA" id="ARBA00022801"/>
    </source>
</evidence>
<dbReference type="Proteomes" id="UP000198642">
    <property type="component" value="Unassembled WGS sequence"/>
</dbReference>
<keyword evidence="9" id="KW-0325">Glycoprotein</keyword>
<dbReference type="PROSITE" id="PS52035">
    <property type="entry name" value="PEPTIDASE_M14"/>
    <property type="match status" value="1"/>
</dbReference>
<evidence type="ECO:0000256" key="11">
    <source>
        <dbReference type="SAM" id="SignalP"/>
    </source>
</evidence>
<dbReference type="SUPFAM" id="SSF53187">
    <property type="entry name" value="Zn-dependent exopeptidases"/>
    <property type="match status" value="1"/>
</dbReference>
<evidence type="ECO:0000256" key="5">
    <source>
        <dbReference type="ARBA" id="ARBA00022670"/>
    </source>
</evidence>
<reference evidence="13 14" key="1">
    <citation type="submission" date="2016-10" db="EMBL/GenBank/DDBJ databases">
        <authorList>
            <person name="de Groot N.N."/>
        </authorList>
    </citation>
    <scope>NUCLEOTIDE SEQUENCE [LARGE SCALE GENOMIC DNA]</scope>
    <source>
        <strain evidence="13 14">CGMCC 1.3702</strain>
    </source>
</reference>
<evidence type="ECO:0000256" key="3">
    <source>
        <dbReference type="ARBA" id="ARBA00005988"/>
    </source>
</evidence>
<evidence type="ECO:0000259" key="12">
    <source>
        <dbReference type="PROSITE" id="PS52035"/>
    </source>
</evidence>
<dbReference type="RefSeq" id="WP_090236270.1">
    <property type="nucleotide sequence ID" value="NZ_FOJW01000005.1"/>
</dbReference>
<dbReference type="AlphaFoldDB" id="A0A1I0XQC0"/>
<keyword evidence="14" id="KW-1185">Reference proteome</keyword>
<feature type="chain" id="PRO_5011704065" evidence="11">
    <location>
        <begin position="27"/>
        <end position="546"/>
    </location>
</feature>
<dbReference type="GO" id="GO:0004181">
    <property type="term" value="F:metallocarboxypeptidase activity"/>
    <property type="evidence" value="ECO:0007669"/>
    <property type="project" value="InterPro"/>
</dbReference>
<dbReference type="PANTHER" id="PTHR11705:SF83">
    <property type="entry name" value="INACTIVE METALLOCARBOXYPEPTIDASE ECM14"/>
    <property type="match status" value="1"/>
</dbReference>
<evidence type="ECO:0000256" key="1">
    <source>
        <dbReference type="ARBA" id="ARBA00001947"/>
    </source>
</evidence>
<dbReference type="OrthoDB" id="5294005at2"/>
<feature type="active site" description="Proton donor/acceptor" evidence="10">
    <location>
        <position position="313"/>
    </location>
</feature>
<feature type="domain" description="Peptidase M14" evidence="12">
    <location>
        <begin position="64"/>
        <end position="337"/>
    </location>
</feature>
<evidence type="ECO:0000256" key="2">
    <source>
        <dbReference type="ARBA" id="ARBA00004613"/>
    </source>
</evidence>
<keyword evidence="4" id="KW-0964">Secreted</keyword>
<dbReference type="EMBL" id="FOJW01000005">
    <property type="protein sequence ID" value="SFB02398.1"/>
    <property type="molecule type" value="Genomic_DNA"/>
</dbReference>
<comment type="cofactor">
    <cofactor evidence="1">
        <name>Zn(2+)</name>
        <dbReference type="ChEBI" id="CHEBI:29105"/>
    </cofactor>
</comment>
<name>A0A1I0XQC0_9BACI</name>
<accession>A0A1I0XQC0</accession>
<gene>
    <name evidence="13" type="ORF">SAMN04488072_105203</name>
</gene>
<organism evidence="13 14">
    <name type="scientific">Lentibacillus halodurans</name>
    <dbReference type="NCBI Taxonomy" id="237679"/>
    <lineage>
        <taxon>Bacteria</taxon>
        <taxon>Bacillati</taxon>
        <taxon>Bacillota</taxon>
        <taxon>Bacilli</taxon>
        <taxon>Bacillales</taxon>
        <taxon>Bacillaceae</taxon>
        <taxon>Lentibacillus</taxon>
    </lineage>
</organism>
<dbReference type="STRING" id="237679.SAMN04488072_105203"/>
<evidence type="ECO:0000256" key="4">
    <source>
        <dbReference type="ARBA" id="ARBA00022525"/>
    </source>
</evidence>
<comment type="subcellular location">
    <subcellularLocation>
        <location evidence="2">Secreted</location>
    </subcellularLocation>
</comment>
<proteinExistence type="inferred from homology"/>
<dbReference type="GO" id="GO:0006508">
    <property type="term" value="P:proteolysis"/>
    <property type="evidence" value="ECO:0007669"/>
    <property type="project" value="UniProtKB-KW"/>
</dbReference>
<comment type="similarity">
    <text evidence="3 10">Belongs to the peptidase M14 family.</text>
</comment>
<dbReference type="PANTHER" id="PTHR11705">
    <property type="entry name" value="PROTEASE FAMILY M14 CARBOXYPEPTIDASE A,B"/>
    <property type="match status" value="1"/>
</dbReference>
<evidence type="ECO:0000256" key="6">
    <source>
        <dbReference type="ARBA" id="ARBA00022729"/>
    </source>
</evidence>
<keyword evidence="5" id="KW-0645">Protease</keyword>
<dbReference type="InterPro" id="IPR000834">
    <property type="entry name" value="Peptidase_M14"/>
</dbReference>
<sequence>MLKFRTLLLFLSSILLTVSLSVPVVASSEPYYGKEYSQPEQVLDSYPDPGADFDTPAFTTDGKSFTSQEEMMDFVRDLDAKKRFIEMTIIGESVEGRKVPMLEFKKGNNSKQKPTVWIHSQIHGNEPAAGETALVIANKLAGKRGEKILDKINVVMVPRVNVDGSYHFQRQNVTGLDLNRDHIKLESPVIKAVHKAFNDKQPEVSIVGHEYGIKHNSQLFKDIGEQGSLAYHDILLQSGRNLGIPEQIRDMSFDLFISNARDKLTERGYSNDIYYTVAGRNEEGQLIINEPTYGADRGPSNLGLQPAISFITETRGIGIGRESFERRVGSAVTAQMSILETTAQHSKTVKKVVENARKNTVKNGRKADTDDKVAITMERKQVNDQDFTVTDIATGESVDLKVEYLSSTQAIPTLERVRPTKYIMPPEYDELADKFKLMGVDVAKTKKPMKLEVETYTVTDKEVDEWEFEGVNQVHVETEVTSQEVDIPEGSYVYSMAQPTSNKLPVTLEPESPASFVTWDYIPSEVGDTLPIYRFMKERALPVQLD</sequence>
<dbReference type="GO" id="GO:0005615">
    <property type="term" value="C:extracellular space"/>
    <property type="evidence" value="ECO:0007669"/>
    <property type="project" value="TreeGrafter"/>
</dbReference>
<keyword evidence="6 11" id="KW-0732">Signal</keyword>
<evidence type="ECO:0000256" key="10">
    <source>
        <dbReference type="PROSITE-ProRule" id="PRU01379"/>
    </source>
</evidence>
<evidence type="ECO:0000313" key="14">
    <source>
        <dbReference type="Proteomes" id="UP000198642"/>
    </source>
</evidence>
<keyword evidence="7" id="KW-0378">Hydrolase</keyword>
<dbReference type="GO" id="GO:0008270">
    <property type="term" value="F:zinc ion binding"/>
    <property type="evidence" value="ECO:0007669"/>
    <property type="project" value="InterPro"/>
</dbReference>
<protein>
    <submittedName>
        <fullName evidence="13">Zinc carboxypeptidase</fullName>
    </submittedName>
</protein>
<dbReference type="SMART" id="SM00631">
    <property type="entry name" value="Zn_pept"/>
    <property type="match status" value="1"/>
</dbReference>
<dbReference type="CDD" id="cd06242">
    <property type="entry name" value="M14-like"/>
    <property type="match status" value="1"/>
</dbReference>
<evidence type="ECO:0000256" key="8">
    <source>
        <dbReference type="ARBA" id="ARBA00023026"/>
    </source>
</evidence>